<accession>A0ABP6UX41</accession>
<organism evidence="1 2">
    <name type="scientific">Aquimarina addita</name>
    <dbReference type="NCBI Taxonomy" id="870485"/>
    <lineage>
        <taxon>Bacteria</taxon>
        <taxon>Pseudomonadati</taxon>
        <taxon>Bacteroidota</taxon>
        <taxon>Flavobacteriia</taxon>
        <taxon>Flavobacteriales</taxon>
        <taxon>Flavobacteriaceae</taxon>
        <taxon>Aquimarina</taxon>
    </lineage>
</organism>
<proteinExistence type="predicted"/>
<dbReference type="RefSeq" id="WP_344930960.1">
    <property type="nucleotide sequence ID" value="NZ_BAABCW010000035.1"/>
</dbReference>
<evidence type="ECO:0000313" key="1">
    <source>
        <dbReference type="EMBL" id="GAA3523381.1"/>
    </source>
</evidence>
<dbReference type="Proteomes" id="UP001500459">
    <property type="component" value="Unassembled WGS sequence"/>
</dbReference>
<protein>
    <submittedName>
        <fullName evidence="1">Uncharacterized protein</fullName>
    </submittedName>
</protein>
<reference evidence="2" key="1">
    <citation type="journal article" date="2019" name="Int. J. Syst. Evol. Microbiol.">
        <title>The Global Catalogue of Microorganisms (GCM) 10K type strain sequencing project: providing services to taxonomists for standard genome sequencing and annotation.</title>
        <authorList>
            <consortium name="The Broad Institute Genomics Platform"/>
            <consortium name="The Broad Institute Genome Sequencing Center for Infectious Disease"/>
            <person name="Wu L."/>
            <person name="Ma J."/>
        </authorList>
    </citation>
    <scope>NUCLEOTIDE SEQUENCE [LARGE SCALE GENOMIC DNA]</scope>
    <source>
        <strain evidence="2">JCM 17106</strain>
    </source>
</reference>
<keyword evidence="2" id="KW-1185">Reference proteome</keyword>
<gene>
    <name evidence="1" type="ORF">GCM10022393_42780</name>
</gene>
<evidence type="ECO:0000313" key="2">
    <source>
        <dbReference type="Proteomes" id="UP001500459"/>
    </source>
</evidence>
<sequence>MTHSLLNNSQEYIEETYEEVKTRYISFGKDIYQILKEKELEIFNNLKFYQATKLIEKTTWGKAETENSYAIYDDGKTSFGIQLEPMSAIICLYNQKTQIEIGNWNGNDYYSESIKFIKEELIKSNK</sequence>
<comment type="caution">
    <text evidence="1">The sequence shown here is derived from an EMBL/GenBank/DDBJ whole genome shotgun (WGS) entry which is preliminary data.</text>
</comment>
<name>A0ABP6UX41_9FLAO</name>
<dbReference type="EMBL" id="BAABCW010000035">
    <property type="protein sequence ID" value="GAA3523381.1"/>
    <property type="molecule type" value="Genomic_DNA"/>
</dbReference>